<protein>
    <recommendedName>
        <fullName evidence="9">Protein translocase subunit SecE</fullName>
    </recommendedName>
</protein>
<comment type="similarity">
    <text evidence="9">Belongs to the SecE/SEC61-gamma family.</text>
</comment>
<dbReference type="InterPro" id="IPR038379">
    <property type="entry name" value="SecE_sf"/>
</dbReference>
<dbReference type="Gene3D" id="1.20.5.1030">
    <property type="entry name" value="Preprotein translocase secy subunit"/>
    <property type="match status" value="1"/>
</dbReference>
<dbReference type="NCBIfam" id="TIGR00964">
    <property type="entry name" value="secE_bact"/>
    <property type="match status" value="1"/>
</dbReference>
<evidence type="ECO:0000256" key="8">
    <source>
        <dbReference type="ARBA" id="ARBA00023136"/>
    </source>
</evidence>
<comment type="function">
    <text evidence="9">Essential subunit of the Sec protein translocation channel SecYEG. Clamps together the 2 halves of SecY. May contact the channel plug during translocation.</text>
</comment>
<keyword evidence="8 9" id="KW-0472">Membrane</keyword>
<evidence type="ECO:0000256" key="2">
    <source>
        <dbReference type="ARBA" id="ARBA00022448"/>
    </source>
</evidence>
<keyword evidence="11" id="KW-1185">Reference proteome</keyword>
<evidence type="ECO:0000256" key="1">
    <source>
        <dbReference type="ARBA" id="ARBA00004370"/>
    </source>
</evidence>
<dbReference type="GO" id="GO:0009306">
    <property type="term" value="P:protein secretion"/>
    <property type="evidence" value="ECO:0007669"/>
    <property type="project" value="UniProtKB-UniRule"/>
</dbReference>
<feature type="transmembrane region" description="Helical" evidence="9">
    <location>
        <begin position="130"/>
        <end position="151"/>
    </location>
</feature>
<evidence type="ECO:0000256" key="7">
    <source>
        <dbReference type="ARBA" id="ARBA00023010"/>
    </source>
</evidence>
<keyword evidence="7 9" id="KW-0811">Translocation</keyword>
<keyword evidence="4 9" id="KW-0812">Transmembrane</keyword>
<dbReference type="STRING" id="980251.GCA_001642875_04174"/>
<dbReference type="GO" id="GO:0005886">
    <property type="term" value="C:plasma membrane"/>
    <property type="evidence" value="ECO:0007669"/>
    <property type="project" value="UniProtKB-UniRule"/>
</dbReference>
<dbReference type="PANTHER" id="PTHR33910">
    <property type="entry name" value="PROTEIN TRANSLOCASE SUBUNIT SECE"/>
    <property type="match status" value="1"/>
</dbReference>
<accession>A0A5B9PFP7</accession>
<dbReference type="Proteomes" id="UP000322214">
    <property type="component" value="Chromosome"/>
</dbReference>
<keyword evidence="2 9" id="KW-0813">Transport</keyword>
<feature type="transmembrane region" description="Helical" evidence="9">
    <location>
        <begin position="43"/>
        <end position="65"/>
    </location>
</feature>
<evidence type="ECO:0000256" key="6">
    <source>
        <dbReference type="ARBA" id="ARBA00022989"/>
    </source>
</evidence>
<feature type="transmembrane region" description="Helical" evidence="9">
    <location>
        <begin position="85"/>
        <end position="109"/>
    </location>
</feature>
<name>A0A5B9PFP7_9BACT</name>
<sequence>MSATANQNKAAASGGSGGPGSFIPELFRFGLYKPAQGRIVRQATFFSVALLVCLAIWELYASGWFNFLNAAVAEGEVAGPNIAKMLFSFVLAGIGIWTAYRLVNFPVFADFLIAVEAEMNKVSWPTRDQLYRASVVVIFVIFAMAVLLFLFDILWTAVFEMIGIRYSESDSWWSKLRGFLGF</sequence>
<keyword evidence="3 9" id="KW-1003">Cell membrane</keyword>
<comment type="subcellular location">
    <subcellularLocation>
        <location evidence="1">Membrane</location>
    </subcellularLocation>
</comment>
<evidence type="ECO:0000256" key="3">
    <source>
        <dbReference type="ARBA" id="ARBA00022475"/>
    </source>
</evidence>
<dbReference type="InterPro" id="IPR005807">
    <property type="entry name" value="SecE_bac"/>
</dbReference>
<dbReference type="KEGG" id="mff:MFFC18_39260"/>
<reference evidence="10 11" key="1">
    <citation type="submission" date="2019-08" db="EMBL/GenBank/DDBJ databases">
        <title>Deep-cultivation of Planctomycetes and their phenomic and genomic characterization uncovers novel biology.</title>
        <authorList>
            <person name="Wiegand S."/>
            <person name="Jogler M."/>
            <person name="Boedeker C."/>
            <person name="Pinto D."/>
            <person name="Vollmers J."/>
            <person name="Rivas-Marin E."/>
            <person name="Kohn T."/>
            <person name="Peeters S.H."/>
            <person name="Heuer A."/>
            <person name="Rast P."/>
            <person name="Oberbeckmann S."/>
            <person name="Bunk B."/>
            <person name="Jeske O."/>
            <person name="Meyerdierks A."/>
            <person name="Storesund J.E."/>
            <person name="Kallscheuer N."/>
            <person name="Luecker S."/>
            <person name="Lage O.M."/>
            <person name="Pohl T."/>
            <person name="Merkel B.J."/>
            <person name="Hornburger P."/>
            <person name="Mueller R.-W."/>
            <person name="Bruemmer F."/>
            <person name="Labrenz M."/>
            <person name="Spormann A.M."/>
            <person name="Op den Camp H."/>
            <person name="Overmann J."/>
            <person name="Amann R."/>
            <person name="Jetten M.S.M."/>
            <person name="Mascher T."/>
            <person name="Medema M.H."/>
            <person name="Devos D.P."/>
            <person name="Kaster A.-K."/>
            <person name="Ovreas L."/>
            <person name="Rohde M."/>
            <person name="Galperin M.Y."/>
            <person name="Jogler C."/>
        </authorList>
    </citation>
    <scope>NUCLEOTIDE SEQUENCE [LARGE SCALE GENOMIC DNA]</scope>
    <source>
        <strain evidence="10 11">FC18</strain>
    </source>
</reference>
<dbReference type="HAMAP" id="MF_00422">
    <property type="entry name" value="SecE"/>
    <property type="match status" value="1"/>
</dbReference>
<keyword evidence="6 9" id="KW-1133">Transmembrane helix</keyword>
<evidence type="ECO:0000256" key="9">
    <source>
        <dbReference type="HAMAP-Rule" id="MF_00422"/>
    </source>
</evidence>
<dbReference type="EMBL" id="CP042912">
    <property type="protein sequence ID" value="QEG24020.1"/>
    <property type="molecule type" value="Genomic_DNA"/>
</dbReference>
<dbReference type="AlphaFoldDB" id="A0A5B9PFP7"/>
<dbReference type="GO" id="GO:0043952">
    <property type="term" value="P:protein transport by the Sec complex"/>
    <property type="evidence" value="ECO:0007669"/>
    <property type="project" value="UniProtKB-UniRule"/>
</dbReference>
<dbReference type="GO" id="GO:0006605">
    <property type="term" value="P:protein targeting"/>
    <property type="evidence" value="ECO:0007669"/>
    <property type="project" value="UniProtKB-UniRule"/>
</dbReference>
<dbReference type="InterPro" id="IPR001901">
    <property type="entry name" value="Translocase_SecE/Sec61-g"/>
</dbReference>
<dbReference type="PANTHER" id="PTHR33910:SF1">
    <property type="entry name" value="PROTEIN TRANSLOCASE SUBUNIT SECE"/>
    <property type="match status" value="1"/>
</dbReference>
<evidence type="ECO:0000256" key="4">
    <source>
        <dbReference type="ARBA" id="ARBA00022692"/>
    </source>
</evidence>
<evidence type="ECO:0000256" key="5">
    <source>
        <dbReference type="ARBA" id="ARBA00022927"/>
    </source>
</evidence>
<dbReference type="GO" id="GO:0008320">
    <property type="term" value="F:protein transmembrane transporter activity"/>
    <property type="evidence" value="ECO:0007669"/>
    <property type="project" value="UniProtKB-UniRule"/>
</dbReference>
<evidence type="ECO:0000313" key="11">
    <source>
        <dbReference type="Proteomes" id="UP000322214"/>
    </source>
</evidence>
<dbReference type="RefSeq" id="WP_075082430.1">
    <property type="nucleotide sequence ID" value="NZ_CP042912.1"/>
</dbReference>
<organism evidence="10 11">
    <name type="scientific">Mariniblastus fucicola</name>
    <dbReference type="NCBI Taxonomy" id="980251"/>
    <lineage>
        <taxon>Bacteria</taxon>
        <taxon>Pseudomonadati</taxon>
        <taxon>Planctomycetota</taxon>
        <taxon>Planctomycetia</taxon>
        <taxon>Pirellulales</taxon>
        <taxon>Pirellulaceae</taxon>
        <taxon>Mariniblastus</taxon>
    </lineage>
</organism>
<dbReference type="GO" id="GO:0065002">
    <property type="term" value="P:intracellular protein transmembrane transport"/>
    <property type="evidence" value="ECO:0007669"/>
    <property type="project" value="UniProtKB-UniRule"/>
</dbReference>
<dbReference type="OrthoDB" id="284370at2"/>
<dbReference type="Pfam" id="PF00584">
    <property type="entry name" value="SecE"/>
    <property type="match status" value="1"/>
</dbReference>
<comment type="subunit">
    <text evidence="9">Component of the Sec protein translocase complex. Heterotrimer consisting of SecY, SecE and SecG subunits. The heterotrimers can form oligomers, although 1 heterotrimer is thought to be able to translocate proteins. Interacts with the ribosome. Interacts with SecDF, and other proteins may be involved. Interacts with SecA.</text>
</comment>
<gene>
    <name evidence="9" type="primary">secE</name>
    <name evidence="10" type="ORF">MFFC18_39260</name>
</gene>
<comment type="caution">
    <text evidence="9">Lacks conserved residue(s) required for the propagation of feature annotation.</text>
</comment>
<evidence type="ECO:0000313" key="10">
    <source>
        <dbReference type="EMBL" id="QEG24020.1"/>
    </source>
</evidence>
<proteinExistence type="inferred from homology"/>
<keyword evidence="5 9" id="KW-0653">Protein transport</keyword>